<evidence type="ECO:0000256" key="1">
    <source>
        <dbReference type="SAM" id="MobiDB-lite"/>
    </source>
</evidence>
<name>A0A163JH67_ABSGL</name>
<reference evidence="2" key="1">
    <citation type="submission" date="2016-04" db="EMBL/GenBank/DDBJ databases">
        <authorList>
            <person name="Evans L.H."/>
            <person name="Alamgir A."/>
            <person name="Owens N."/>
            <person name="Weber N.D."/>
            <person name="Virtaneva K."/>
            <person name="Barbian K."/>
            <person name="Babar A."/>
            <person name="Rosenke K."/>
        </authorList>
    </citation>
    <scope>NUCLEOTIDE SEQUENCE [LARGE SCALE GENOMIC DNA]</scope>
    <source>
        <strain evidence="2">CBS 101.48</strain>
    </source>
</reference>
<organism evidence="2">
    <name type="scientific">Absidia glauca</name>
    <name type="common">Pin mould</name>
    <dbReference type="NCBI Taxonomy" id="4829"/>
    <lineage>
        <taxon>Eukaryota</taxon>
        <taxon>Fungi</taxon>
        <taxon>Fungi incertae sedis</taxon>
        <taxon>Mucoromycota</taxon>
        <taxon>Mucoromycotina</taxon>
        <taxon>Mucoromycetes</taxon>
        <taxon>Mucorales</taxon>
        <taxon>Cunninghamellaceae</taxon>
        <taxon>Absidia</taxon>
    </lineage>
</organism>
<dbReference type="InParanoid" id="A0A163JH67"/>
<dbReference type="Proteomes" id="UP000078561">
    <property type="component" value="Unassembled WGS sequence"/>
</dbReference>
<dbReference type="AlphaFoldDB" id="A0A163JH67"/>
<sequence>MNIIAPSPQKPTTVVHSSQDEMDDACSELRQILQQSQANRTLCLDDPRLIPRTNNPLPLDSSFVPLHQTRLPDTYRPRSLSVG</sequence>
<dbReference type="EMBL" id="LT553525">
    <property type="protein sequence ID" value="SAM01291.1"/>
    <property type="molecule type" value="Genomic_DNA"/>
</dbReference>
<keyword evidence="3" id="KW-1185">Reference proteome</keyword>
<accession>A0A163JH67</accession>
<evidence type="ECO:0000313" key="2">
    <source>
        <dbReference type="EMBL" id="SAM01291.1"/>
    </source>
</evidence>
<feature type="region of interest" description="Disordered" evidence="1">
    <location>
        <begin position="1"/>
        <end position="20"/>
    </location>
</feature>
<evidence type="ECO:0000313" key="3">
    <source>
        <dbReference type="Proteomes" id="UP000078561"/>
    </source>
</evidence>
<dbReference type="OrthoDB" id="2267423at2759"/>
<gene>
    <name evidence="2" type="primary">ABSGL_07032.1 scaffold 8715</name>
</gene>
<protein>
    <submittedName>
        <fullName evidence="2">Uncharacterized protein</fullName>
    </submittedName>
</protein>
<proteinExistence type="predicted"/>